<dbReference type="NCBIfam" id="NF007454">
    <property type="entry name" value="PRK10019.1"/>
    <property type="match status" value="1"/>
</dbReference>
<feature type="transmembrane region" description="Helical" evidence="13">
    <location>
        <begin position="54"/>
        <end position="79"/>
    </location>
</feature>
<evidence type="ECO:0000256" key="13">
    <source>
        <dbReference type="RuleBase" id="RU362101"/>
    </source>
</evidence>
<keyword evidence="11 13" id="KW-0472">Membrane</keyword>
<evidence type="ECO:0000256" key="10">
    <source>
        <dbReference type="ARBA" id="ARBA00023112"/>
    </source>
</evidence>
<dbReference type="EMBL" id="CP002026">
    <property type="protein sequence ID" value="ADH87766.1"/>
    <property type="molecule type" value="Genomic_DNA"/>
</dbReference>
<dbReference type="GO" id="GO:0010045">
    <property type="term" value="P:response to nickel cation"/>
    <property type="evidence" value="ECO:0007669"/>
    <property type="project" value="TreeGrafter"/>
</dbReference>
<dbReference type="GO" id="GO:0032025">
    <property type="term" value="P:response to cobalt ion"/>
    <property type="evidence" value="ECO:0007669"/>
    <property type="project" value="TreeGrafter"/>
</dbReference>
<keyword evidence="3" id="KW-0171">Cobalt transport</keyword>
<keyword evidence="9" id="KW-0406">Ion transport</keyword>
<feature type="transmembrane region" description="Helical" evidence="13">
    <location>
        <begin position="186"/>
        <end position="212"/>
    </location>
</feature>
<sequence length="296" mass="31925">MPAFAELLQQGAAHAWLFIPSAILLGALHGLEPGHSKTMMAAFIIAVRGSVPQAVLLGLAATVSHTLVVWTIALGGVYLWQGVAPETFEPYLQLASAAVILAMAAWMIWRTRQDRIAEAAHDHHHHDRSHHAHGDKSHHDRSHHDHCHDGNDDHVFELATEGYQDAHELAHADDIRRRFAGRQVSTWQIVLFGLTGGLIPCPAAITVLLLCLQLRELALGFTLVLSFSVGLALTLVAVGVVAALSVQHATKRIAWFGELARRAPYVSGALLVAVALYVGWHGWTGLAHLPAAAVSG</sequence>
<evidence type="ECO:0000256" key="8">
    <source>
        <dbReference type="ARBA" id="ARBA00022989"/>
    </source>
</evidence>
<comment type="similarity">
    <text evidence="13">Belongs to the NiCoT transporter (TC 2.A.52) family.</text>
</comment>
<evidence type="ECO:0000313" key="15">
    <source>
        <dbReference type="EMBL" id="ADH87766.1"/>
    </source>
</evidence>
<evidence type="ECO:0000256" key="6">
    <source>
        <dbReference type="ARBA" id="ARBA00022596"/>
    </source>
</evidence>
<keyword evidence="12" id="KW-0170">Cobalt</keyword>
<feature type="region of interest" description="Disordered" evidence="14">
    <location>
        <begin position="120"/>
        <end position="146"/>
    </location>
</feature>
<comment type="subcellular location">
    <subcellularLocation>
        <location evidence="2 13">Cell membrane</location>
        <topology evidence="2 13">Multi-pass membrane protein</topology>
    </subcellularLocation>
</comment>
<protein>
    <recommendedName>
        <fullName evidence="13">Nickel/cobalt efflux system</fullName>
    </recommendedName>
</protein>
<dbReference type="eggNOG" id="COG2215">
    <property type="taxonomic scope" value="Bacteria"/>
</dbReference>
<feature type="compositionally biased region" description="Basic residues" evidence="14">
    <location>
        <begin position="122"/>
        <end position="131"/>
    </location>
</feature>
<dbReference type="GO" id="GO:0005886">
    <property type="term" value="C:plasma membrane"/>
    <property type="evidence" value="ECO:0007669"/>
    <property type="project" value="UniProtKB-SubCell"/>
</dbReference>
<dbReference type="STRING" id="639283.Snov_0433"/>
<comment type="function">
    <text evidence="1">Efflux system for nickel and cobalt.</text>
</comment>
<evidence type="ECO:0000256" key="14">
    <source>
        <dbReference type="SAM" id="MobiDB-lite"/>
    </source>
</evidence>
<evidence type="ECO:0000256" key="5">
    <source>
        <dbReference type="ARBA" id="ARBA00022475"/>
    </source>
</evidence>
<dbReference type="InterPro" id="IPR051224">
    <property type="entry name" value="NiCoT_RcnA"/>
</dbReference>
<dbReference type="GO" id="GO:0015099">
    <property type="term" value="F:nickel cation transmembrane transporter activity"/>
    <property type="evidence" value="ECO:0007669"/>
    <property type="project" value="UniProtKB-UniRule"/>
</dbReference>
<dbReference type="GO" id="GO:0046583">
    <property type="term" value="F:monoatomic cation efflux transmembrane transporter activity"/>
    <property type="evidence" value="ECO:0007669"/>
    <property type="project" value="TreeGrafter"/>
</dbReference>
<evidence type="ECO:0000313" key="16">
    <source>
        <dbReference type="Proteomes" id="UP000006633"/>
    </source>
</evidence>
<evidence type="ECO:0000256" key="11">
    <source>
        <dbReference type="ARBA" id="ARBA00023136"/>
    </source>
</evidence>
<gene>
    <name evidence="15" type="ordered locus">Snov_0433</name>
</gene>
<dbReference type="AlphaFoldDB" id="D7A348"/>
<feature type="compositionally biased region" description="Basic and acidic residues" evidence="14">
    <location>
        <begin position="132"/>
        <end position="146"/>
    </location>
</feature>
<evidence type="ECO:0000256" key="3">
    <source>
        <dbReference type="ARBA" id="ARBA00022426"/>
    </source>
</evidence>
<dbReference type="OrthoDB" id="271709at2"/>
<dbReference type="PANTHER" id="PTHR40659:SF1">
    <property type="entry name" value="NICKEL_COBALT EFFLUX SYSTEM RCNA"/>
    <property type="match status" value="1"/>
</dbReference>
<dbReference type="HOGENOM" id="CLU_058605_2_0_5"/>
<dbReference type="Proteomes" id="UP000006633">
    <property type="component" value="Chromosome"/>
</dbReference>
<keyword evidence="7 13" id="KW-0812">Transmembrane</keyword>
<keyword evidence="10" id="KW-0921">Nickel transport</keyword>
<dbReference type="Pfam" id="PF03824">
    <property type="entry name" value="NicO"/>
    <property type="match status" value="1"/>
</dbReference>
<feature type="transmembrane region" description="Helical" evidence="13">
    <location>
        <begin position="218"/>
        <end position="244"/>
    </location>
</feature>
<keyword evidence="4 13" id="KW-0813">Transport</keyword>
<reference evidence="15 16" key="1">
    <citation type="journal article" date="2012" name="Stand. Genomic Sci.">
        <title>Complete genome sequence of the facultatively chemolithoautotrophic and methylotrophic alpha Proteobacterium Starkeya novella type strain (ATCC 8093(T)).</title>
        <authorList>
            <person name="Kappler U."/>
            <person name="Davenport K."/>
            <person name="Beatson S."/>
            <person name="Lucas S."/>
            <person name="Lapidus A."/>
            <person name="Copeland A."/>
            <person name="Berry K.W."/>
            <person name="Glavina Del Rio T."/>
            <person name="Hammon N."/>
            <person name="Dalin E."/>
            <person name="Tice H."/>
            <person name="Pitluck S."/>
            <person name="Richardson P."/>
            <person name="Bruce D."/>
            <person name="Goodwin L.A."/>
            <person name="Han C."/>
            <person name="Tapia R."/>
            <person name="Detter J.C."/>
            <person name="Chang Y.J."/>
            <person name="Jeffries C.D."/>
            <person name="Land M."/>
            <person name="Hauser L."/>
            <person name="Kyrpides N.C."/>
            <person name="Goker M."/>
            <person name="Ivanova N."/>
            <person name="Klenk H.P."/>
            <person name="Woyke T."/>
        </authorList>
    </citation>
    <scope>NUCLEOTIDE SEQUENCE [LARGE SCALE GENOMIC DNA]</scope>
    <source>
        <strain evidence="16">ATCC 8093 / DSM 506 / JCM 20403 / CCM 1077 / IAM 12100 / NBRC 12443 / NCIMB 10456</strain>
    </source>
</reference>
<evidence type="ECO:0000256" key="12">
    <source>
        <dbReference type="ARBA" id="ARBA00023285"/>
    </source>
</evidence>
<evidence type="ECO:0000256" key="7">
    <source>
        <dbReference type="ARBA" id="ARBA00022692"/>
    </source>
</evidence>
<keyword evidence="16" id="KW-1185">Reference proteome</keyword>
<organism evidence="15 16">
    <name type="scientific">Ancylobacter novellus (strain ATCC 8093 / DSM 506 / JCM 20403 / CCM 1077 / IAM 12100 / NBRC 12443 / NCIMB 10456)</name>
    <name type="common">Starkeya novella</name>
    <dbReference type="NCBI Taxonomy" id="639283"/>
    <lineage>
        <taxon>Bacteria</taxon>
        <taxon>Pseudomonadati</taxon>
        <taxon>Pseudomonadota</taxon>
        <taxon>Alphaproteobacteria</taxon>
        <taxon>Hyphomicrobiales</taxon>
        <taxon>Xanthobacteraceae</taxon>
        <taxon>Ancylobacter</taxon>
    </lineage>
</organism>
<keyword evidence="6" id="KW-0533">Nickel</keyword>
<feature type="transmembrane region" description="Helical" evidence="13">
    <location>
        <begin position="12"/>
        <end position="31"/>
    </location>
</feature>
<dbReference type="GO" id="GO:0006824">
    <property type="term" value="P:cobalt ion transport"/>
    <property type="evidence" value="ECO:0007669"/>
    <property type="project" value="UniProtKB-KW"/>
</dbReference>
<dbReference type="InterPro" id="IPR011541">
    <property type="entry name" value="Ni/Co_transpt_high_affinity"/>
</dbReference>
<evidence type="ECO:0000256" key="4">
    <source>
        <dbReference type="ARBA" id="ARBA00022448"/>
    </source>
</evidence>
<evidence type="ECO:0000256" key="1">
    <source>
        <dbReference type="ARBA" id="ARBA00002510"/>
    </source>
</evidence>
<dbReference type="PANTHER" id="PTHR40659">
    <property type="entry name" value="NICKEL/COBALT EFFLUX SYSTEM RCNA"/>
    <property type="match status" value="1"/>
</dbReference>
<dbReference type="RefSeq" id="WP_013165271.1">
    <property type="nucleotide sequence ID" value="NC_014217.1"/>
</dbReference>
<keyword evidence="5" id="KW-1003">Cell membrane</keyword>
<name>D7A348_ANCN5</name>
<evidence type="ECO:0000256" key="2">
    <source>
        <dbReference type="ARBA" id="ARBA00004651"/>
    </source>
</evidence>
<accession>D7A348</accession>
<dbReference type="KEGG" id="sno:Snov_0433"/>
<evidence type="ECO:0000256" key="9">
    <source>
        <dbReference type="ARBA" id="ARBA00023065"/>
    </source>
</evidence>
<feature type="transmembrane region" description="Helical" evidence="13">
    <location>
        <begin position="265"/>
        <end position="283"/>
    </location>
</feature>
<feature type="transmembrane region" description="Helical" evidence="13">
    <location>
        <begin position="91"/>
        <end position="109"/>
    </location>
</feature>
<proteinExistence type="inferred from homology"/>
<keyword evidence="8 13" id="KW-1133">Transmembrane helix</keyword>